<keyword evidence="2" id="KW-0479">Metal-binding</keyword>
<dbReference type="PIRSF" id="PIRSF005622">
    <property type="entry name" value="Hydrgn_mat_hypD"/>
    <property type="match status" value="1"/>
</dbReference>
<dbReference type="RefSeq" id="WP_326927757.1">
    <property type="nucleotide sequence ID" value="NZ_CP123443.1"/>
</dbReference>
<dbReference type="Gene3D" id="6.10.20.100">
    <property type="match status" value="1"/>
</dbReference>
<evidence type="ECO:0000256" key="3">
    <source>
        <dbReference type="ARBA" id="ARBA00023004"/>
    </source>
</evidence>
<dbReference type="EMBL" id="CP123443">
    <property type="protein sequence ID" value="WGK69571.1"/>
    <property type="molecule type" value="Genomic_DNA"/>
</dbReference>
<name>A0ABY8MI04_9SPIO</name>
<keyword evidence="3" id="KW-0408">Iron</keyword>
<evidence type="ECO:0000256" key="1">
    <source>
        <dbReference type="ARBA" id="ARBA00007888"/>
    </source>
</evidence>
<comment type="similarity">
    <text evidence="1">Belongs to the HypD family.</text>
</comment>
<dbReference type="InterPro" id="IPR042244">
    <property type="entry name" value="HypD_2_sf"/>
</dbReference>
<protein>
    <submittedName>
        <fullName evidence="4">Hydrogenase formation protein HypD</fullName>
    </submittedName>
</protein>
<dbReference type="PANTHER" id="PTHR30149:SF0">
    <property type="entry name" value="HYDROGENASE MATURATION FACTOR HYPD"/>
    <property type="match status" value="1"/>
</dbReference>
<evidence type="ECO:0000313" key="5">
    <source>
        <dbReference type="Proteomes" id="UP001228690"/>
    </source>
</evidence>
<dbReference type="Gene3D" id="3.40.50.11750">
    <property type="entry name" value="HypD, alpha/beta domain 1"/>
    <property type="match status" value="2"/>
</dbReference>
<proteinExistence type="inferred from homology"/>
<gene>
    <name evidence="4" type="primary">hypD</name>
    <name evidence="4" type="ORF">P0082_01550</name>
</gene>
<sequence>MKYSDDFRKPELVKNLCDAIGKIMGRIASAGTREKVRVMEFCGGHTHTLFKYGLEELLPKHSGLSIQMVHGPGCPVCVLPMSRVDQCAAIALQPDVILCSFGDALRIPGMHGNLLDAKARGADVRTVYSPLDALTIARKNPEQQVVFFALGFETTMPSTAFTVLEAEKQNIPNFSVFCNHILTSPTLRALLQDPTLELDGFVAPGHVAMVTGLDIFNFVSDEFHKPLVVSGFEPSDLLQGIYMVLLQIANGEAKIENQYTRVVKGNGSAPGLDAMTKVYMPHPILELRGFGQIGNAGVCLRPEYENFDAEKKFGHSESILKPQPTAQSQEAFRQLEELLQKSRCGEVLKGKIEPTGCPLYGELCTPHAPVGALMVSSEGSCAAYYNRGIRSRKDSLLAADA</sequence>
<dbReference type="PANTHER" id="PTHR30149">
    <property type="entry name" value="HYDROGENASE PROTEIN ASSEMBLY PROTEIN HYPD"/>
    <property type="match status" value="1"/>
</dbReference>
<accession>A0ABY8MI04</accession>
<dbReference type="NCBIfam" id="TIGR00075">
    <property type="entry name" value="hypD"/>
    <property type="match status" value="1"/>
</dbReference>
<organism evidence="4 5">
    <name type="scientific">Candidatus Haliotispira prima</name>
    <dbReference type="NCBI Taxonomy" id="3034016"/>
    <lineage>
        <taxon>Bacteria</taxon>
        <taxon>Pseudomonadati</taxon>
        <taxon>Spirochaetota</taxon>
        <taxon>Spirochaetia</taxon>
        <taxon>Spirochaetales</taxon>
        <taxon>Spirochaetaceae</taxon>
        <taxon>Candidatus Haliotispira</taxon>
    </lineage>
</organism>
<evidence type="ECO:0000256" key="2">
    <source>
        <dbReference type="ARBA" id="ARBA00022723"/>
    </source>
</evidence>
<evidence type="ECO:0000313" key="4">
    <source>
        <dbReference type="EMBL" id="WGK69571.1"/>
    </source>
</evidence>
<dbReference type="Proteomes" id="UP001228690">
    <property type="component" value="Chromosome"/>
</dbReference>
<dbReference type="InterPro" id="IPR002780">
    <property type="entry name" value="Hyd_form_HypD"/>
</dbReference>
<dbReference type="InterPro" id="IPR042243">
    <property type="entry name" value="HypD_1"/>
</dbReference>
<reference evidence="4 5" key="1">
    <citation type="submission" date="2023-04" db="EMBL/GenBank/DDBJ databases">
        <title>Spirochaete genome identified in red abalone sample constitutes a novel genus.</title>
        <authorList>
            <person name="Sharma S.P."/>
            <person name="Purcell C.M."/>
            <person name="Hyde J.R."/>
            <person name="Severin A.J."/>
        </authorList>
    </citation>
    <scope>NUCLEOTIDE SEQUENCE [LARGE SCALE GENOMIC DNA]</scope>
    <source>
        <strain evidence="4 5">SP-2023</strain>
    </source>
</reference>
<dbReference type="Pfam" id="PF01924">
    <property type="entry name" value="HypD"/>
    <property type="match status" value="1"/>
</dbReference>
<keyword evidence="5" id="KW-1185">Reference proteome</keyword>